<dbReference type="PANTHER" id="PTHR43581">
    <property type="entry name" value="ATP/GTP PHOSPHATASE"/>
    <property type="match status" value="1"/>
</dbReference>
<organism evidence="3 4">
    <name type="scientific">Polaribacter butkevichii</name>
    <dbReference type="NCBI Taxonomy" id="218490"/>
    <lineage>
        <taxon>Bacteria</taxon>
        <taxon>Pseudomonadati</taxon>
        <taxon>Bacteroidota</taxon>
        <taxon>Flavobacteriia</taxon>
        <taxon>Flavobacteriales</taxon>
        <taxon>Flavobacteriaceae</taxon>
    </lineage>
</organism>
<sequence length="595" mass="68577">MYISNLAITNYRGIKETRSIQLDQLSSIVGKNDAGKTIVLFAIASFLDIKSFPITYSDFNEIDQTIIFEFDFKSENLGELLMTKLKSKVKKTDGLEEYVQDFIFNGTIKYKREAAKVDKKFSAEYVLIEDFEQEDIQQLYFKPDEELNAILEKYGIEIPVEGKGRNSKVEKIKYIKQHFVEANRVSFWIEDDSKIASLFPAVEMFKADYGLEADTKFKTNSVSEIQDYFNREAAEAETKLKKVEAEIVEEMKKEAESVQVYMQDYASTLKSVQITPTVNWKDAIKGVDVSFQFDGDEKFIPMSHKGTGYRRLFMVARFRYLAEKSKGNNIIYLIEEPETFLHPTAQADLLGALKEMSVENQVIITTHSPIFAGATSINGVVLCTKDGQSNYCNATKDDDTTFLRKVIDELGIKPNYNLRDDFERILFVEGQDDATFFKVICSKVLARNLEDKVLVLPTGGSSIDSFINISYFKKNGRDLFLIVDSDKGVSFKNPEKPVKQQSTVDNFSKKFGSSYLLKKSNIESYFHPRAIERRYRHLEEGSVHFFDDDEYLVDFFKEKRISKKHNTQIFDLMTKEEFEEVVEQEFLDFLTEITN</sequence>
<keyword evidence="1" id="KW-0175">Coiled coil</keyword>
<dbReference type="SUPFAM" id="SSF52540">
    <property type="entry name" value="P-loop containing nucleoside triphosphate hydrolases"/>
    <property type="match status" value="1"/>
</dbReference>
<feature type="coiled-coil region" evidence="1">
    <location>
        <begin position="226"/>
        <end position="253"/>
    </location>
</feature>
<dbReference type="Proteomes" id="UP000247345">
    <property type="component" value="Unassembled WGS sequence"/>
</dbReference>
<evidence type="ECO:0000256" key="1">
    <source>
        <dbReference type="SAM" id="Coils"/>
    </source>
</evidence>
<dbReference type="InterPro" id="IPR041685">
    <property type="entry name" value="AAA_GajA/Old/RecF-like"/>
</dbReference>
<dbReference type="AlphaFoldDB" id="A0A2P6CCZ2"/>
<dbReference type="InterPro" id="IPR027417">
    <property type="entry name" value="P-loop_NTPase"/>
</dbReference>
<comment type="caution">
    <text evidence="3">The sequence shown here is derived from an EMBL/GenBank/DDBJ whole genome shotgun (WGS) entry which is preliminary data.</text>
</comment>
<dbReference type="PANTHER" id="PTHR43581:SF4">
    <property type="entry name" value="ATP_GTP PHOSPHATASE"/>
    <property type="match status" value="1"/>
</dbReference>
<dbReference type="RefSeq" id="WP_105048424.1">
    <property type="nucleotide sequence ID" value="NZ_CP150661.1"/>
</dbReference>
<protein>
    <recommendedName>
        <fullName evidence="2">Endonuclease GajA/Old nuclease/RecF-like AAA domain-containing protein</fullName>
    </recommendedName>
</protein>
<keyword evidence="4" id="KW-1185">Reference proteome</keyword>
<feature type="domain" description="Endonuclease GajA/Old nuclease/RecF-like AAA" evidence="2">
    <location>
        <begin position="1"/>
        <end position="372"/>
    </location>
</feature>
<dbReference type="Gene3D" id="3.40.50.300">
    <property type="entry name" value="P-loop containing nucleotide triphosphate hydrolases"/>
    <property type="match status" value="1"/>
</dbReference>
<accession>A0A2P6CCZ2</accession>
<gene>
    <name evidence="3" type="ORF">BTO14_05590</name>
</gene>
<proteinExistence type="predicted"/>
<evidence type="ECO:0000313" key="3">
    <source>
        <dbReference type="EMBL" id="PQJ72760.1"/>
    </source>
</evidence>
<evidence type="ECO:0000259" key="2">
    <source>
        <dbReference type="Pfam" id="PF13175"/>
    </source>
</evidence>
<name>A0A2P6CCZ2_9FLAO</name>
<dbReference type="InterPro" id="IPR051396">
    <property type="entry name" value="Bact_Antivir_Def_Nuclease"/>
</dbReference>
<reference evidence="3 4" key="1">
    <citation type="submission" date="2016-12" db="EMBL/GenBank/DDBJ databases">
        <title>Trade-off between light-utilization and light-protection in marine flavobacteria.</title>
        <authorList>
            <person name="Kumagai Y."/>
            <person name="Yoshizawa S."/>
            <person name="Kogure K."/>
            <person name="Iwasaki W."/>
        </authorList>
    </citation>
    <scope>NUCLEOTIDE SEQUENCE [LARGE SCALE GENOMIC DNA]</scope>
    <source>
        <strain evidence="3 4">KCTC 12100</strain>
    </source>
</reference>
<dbReference type="OrthoDB" id="9792800at2"/>
<evidence type="ECO:0000313" key="4">
    <source>
        <dbReference type="Proteomes" id="UP000247345"/>
    </source>
</evidence>
<dbReference type="Pfam" id="PF13175">
    <property type="entry name" value="AAA_15"/>
    <property type="match status" value="1"/>
</dbReference>
<dbReference type="EMBL" id="MSCK01000001">
    <property type="protein sequence ID" value="PQJ72760.1"/>
    <property type="molecule type" value="Genomic_DNA"/>
</dbReference>